<evidence type="ECO:0000313" key="1">
    <source>
        <dbReference type="EMBL" id="ELW66040.1"/>
    </source>
</evidence>
<dbReference type="EMBL" id="KB320663">
    <property type="protein sequence ID" value="ELW66040.1"/>
    <property type="molecule type" value="Genomic_DNA"/>
</dbReference>
<proteinExistence type="predicted"/>
<protein>
    <submittedName>
        <fullName evidence="1">Uncharacterized protein</fullName>
    </submittedName>
</protein>
<dbReference type="InParanoid" id="L9KT12"/>
<sequence length="169" mass="19004">MVTFNTSHIWFDPIHCNHSERQEMLFPFYREGAEGQRRRLGDVSVVMHSVGGTSGSYCPKSADRMTQYCPETPESPEVEAPLLLKNAPQPSFNTAAVPSFWENQPSPFCSAAAEQLGPIHLLPNNPWKNYARKAPYRLLFSEGFGERGMIARDIAFPPRKLPCPLTSFC</sequence>
<accession>L9KT12</accession>
<organism evidence="1 2">
    <name type="scientific">Tupaia chinensis</name>
    <name type="common">Chinese tree shrew</name>
    <name type="synonym">Tupaia belangeri chinensis</name>
    <dbReference type="NCBI Taxonomy" id="246437"/>
    <lineage>
        <taxon>Eukaryota</taxon>
        <taxon>Metazoa</taxon>
        <taxon>Chordata</taxon>
        <taxon>Craniata</taxon>
        <taxon>Vertebrata</taxon>
        <taxon>Euteleostomi</taxon>
        <taxon>Mammalia</taxon>
        <taxon>Eutheria</taxon>
        <taxon>Euarchontoglires</taxon>
        <taxon>Scandentia</taxon>
        <taxon>Tupaiidae</taxon>
        <taxon>Tupaia</taxon>
    </lineage>
</organism>
<evidence type="ECO:0000313" key="2">
    <source>
        <dbReference type="Proteomes" id="UP000011518"/>
    </source>
</evidence>
<keyword evidence="2" id="KW-1185">Reference proteome</keyword>
<dbReference type="AlphaFoldDB" id="L9KT12"/>
<reference evidence="2" key="1">
    <citation type="submission" date="2012-07" db="EMBL/GenBank/DDBJ databases">
        <title>Genome of the Chinese tree shrew, a rising model animal genetically related to primates.</title>
        <authorList>
            <person name="Zhang G."/>
            <person name="Fan Y."/>
            <person name="Yao Y."/>
            <person name="Huang Z."/>
        </authorList>
    </citation>
    <scope>NUCLEOTIDE SEQUENCE [LARGE SCALE GENOMIC DNA]</scope>
</reference>
<reference evidence="2" key="2">
    <citation type="journal article" date="2013" name="Nat. Commun.">
        <title>Genome of the Chinese tree shrew.</title>
        <authorList>
            <person name="Fan Y."/>
            <person name="Huang Z.Y."/>
            <person name="Cao C.C."/>
            <person name="Chen C.S."/>
            <person name="Chen Y.X."/>
            <person name="Fan D.D."/>
            <person name="He J."/>
            <person name="Hou H.L."/>
            <person name="Hu L."/>
            <person name="Hu X.T."/>
            <person name="Jiang X.T."/>
            <person name="Lai R."/>
            <person name="Lang Y.S."/>
            <person name="Liang B."/>
            <person name="Liao S.G."/>
            <person name="Mu D."/>
            <person name="Ma Y.Y."/>
            <person name="Niu Y.Y."/>
            <person name="Sun X.Q."/>
            <person name="Xia J.Q."/>
            <person name="Xiao J."/>
            <person name="Xiong Z.Q."/>
            <person name="Xu L."/>
            <person name="Yang L."/>
            <person name="Zhang Y."/>
            <person name="Zhao W."/>
            <person name="Zhao X.D."/>
            <person name="Zheng Y.T."/>
            <person name="Zhou J.M."/>
            <person name="Zhu Y.B."/>
            <person name="Zhang G.J."/>
            <person name="Wang J."/>
            <person name="Yao Y.G."/>
        </authorList>
    </citation>
    <scope>NUCLEOTIDE SEQUENCE [LARGE SCALE GENOMIC DNA]</scope>
</reference>
<dbReference type="Proteomes" id="UP000011518">
    <property type="component" value="Unassembled WGS sequence"/>
</dbReference>
<gene>
    <name evidence="1" type="ORF">TREES_T100014879</name>
</gene>
<name>L9KT12_TUPCH</name>